<organism evidence="1 2">
    <name type="scientific">Linum tenue</name>
    <dbReference type="NCBI Taxonomy" id="586396"/>
    <lineage>
        <taxon>Eukaryota</taxon>
        <taxon>Viridiplantae</taxon>
        <taxon>Streptophyta</taxon>
        <taxon>Embryophyta</taxon>
        <taxon>Tracheophyta</taxon>
        <taxon>Spermatophyta</taxon>
        <taxon>Magnoliopsida</taxon>
        <taxon>eudicotyledons</taxon>
        <taxon>Gunneridae</taxon>
        <taxon>Pentapetalae</taxon>
        <taxon>rosids</taxon>
        <taxon>fabids</taxon>
        <taxon>Malpighiales</taxon>
        <taxon>Linaceae</taxon>
        <taxon>Linum</taxon>
    </lineage>
</organism>
<protein>
    <submittedName>
        <fullName evidence="1">Uncharacterized protein</fullName>
    </submittedName>
</protein>
<proteinExistence type="predicted"/>
<accession>A0AAV0JJC6</accession>
<dbReference type="EMBL" id="CAMGYJ010000005">
    <property type="protein sequence ID" value="CAI0409420.1"/>
    <property type="molecule type" value="Genomic_DNA"/>
</dbReference>
<reference evidence="1" key="1">
    <citation type="submission" date="2022-08" db="EMBL/GenBank/DDBJ databases">
        <authorList>
            <person name="Gutierrez-Valencia J."/>
        </authorList>
    </citation>
    <scope>NUCLEOTIDE SEQUENCE</scope>
</reference>
<name>A0AAV0JJC6_9ROSI</name>
<dbReference type="AlphaFoldDB" id="A0AAV0JJC6"/>
<sequence length="72" mass="8474">MISWSFKKMLARILEDVMLLDGIGDNEGRPLFNVHAIFMVAHMLCSTVCSRSVLMWHQGYMELWIRRALLYK</sequence>
<keyword evidence="2" id="KW-1185">Reference proteome</keyword>
<comment type="caution">
    <text evidence="1">The sequence shown here is derived from an EMBL/GenBank/DDBJ whole genome shotgun (WGS) entry which is preliminary data.</text>
</comment>
<evidence type="ECO:0000313" key="2">
    <source>
        <dbReference type="Proteomes" id="UP001154282"/>
    </source>
</evidence>
<dbReference type="Proteomes" id="UP001154282">
    <property type="component" value="Unassembled WGS sequence"/>
</dbReference>
<evidence type="ECO:0000313" key="1">
    <source>
        <dbReference type="EMBL" id="CAI0409420.1"/>
    </source>
</evidence>
<gene>
    <name evidence="1" type="ORF">LITE_LOCUS14383</name>
</gene>